<reference evidence="1 2" key="1">
    <citation type="submission" date="2016-03" db="EMBL/GenBank/DDBJ databases">
        <title>Comparative genomics of the ectomycorrhizal sister species Rhizopogon vinicolor and Rhizopogon vesiculosus (Basidiomycota: Boletales) reveals a divergence of the mating type B locus.</title>
        <authorList>
            <person name="Mujic A.B."/>
            <person name="Kuo A."/>
            <person name="Tritt A."/>
            <person name="Lipzen A."/>
            <person name="Chen C."/>
            <person name="Johnson J."/>
            <person name="Sharma A."/>
            <person name="Barry K."/>
            <person name="Grigoriev I.V."/>
            <person name="Spatafora J.W."/>
        </authorList>
    </citation>
    <scope>NUCLEOTIDE SEQUENCE [LARGE SCALE GENOMIC DNA]</scope>
    <source>
        <strain evidence="1 2">AM-OR11-056</strain>
    </source>
</reference>
<dbReference type="Proteomes" id="UP000183567">
    <property type="component" value="Unassembled WGS sequence"/>
</dbReference>
<comment type="caution">
    <text evidence="1">The sequence shown here is derived from an EMBL/GenBank/DDBJ whole genome shotgun (WGS) entry which is preliminary data.</text>
</comment>
<dbReference type="OrthoDB" id="10533929at2759"/>
<protein>
    <submittedName>
        <fullName evidence="1">Uncharacterized protein</fullName>
    </submittedName>
</protein>
<organism evidence="1 2">
    <name type="scientific">Rhizopogon vesiculosus</name>
    <dbReference type="NCBI Taxonomy" id="180088"/>
    <lineage>
        <taxon>Eukaryota</taxon>
        <taxon>Fungi</taxon>
        <taxon>Dikarya</taxon>
        <taxon>Basidiomycota</taxon>
        <taxon>Agaricomycotina</taxon>
        <taxon>Agaricomycetes</taxon>
        <taxon>Agaricomycetidae</taxon>
        <taxon>Boletales</taxon>
        <taxon>Suillineae</taxon>
        <taxon>Rhizopogonaceae</taxon>
        <taxon>Rhizopogon</taxon>
    </lineage>
</organism>
<sequence length="118" mass="13058">MACSLSAEPYPVPQFSFYSTKLHADVRVPQPGSWISDVEGGSDEEGKWEKKGDERLLRKAMIRGCIMRSRLNGNAEVLFSDTECEGGENGKRVRVVKVKKMGLNHGMLDIVFAGSPNQ</sequence>
<dbReference type="EMBL" id="LVVM01006137">
    <property type="protein sequence ID" value="OJA08891.1"/>
    <property type="molecule type" value="Genomic_DNA"/>
</dbReference>
<evidence type="ECO:0000313" key="1">
    <source>
        <dbReference type="EMBL" id="OJA08891.1"/>
    </source>
</evidence>
<proteinExistence type="predicted"/>
<gene>
    <name evidence="1" type="ORF">AZE42_07839</name>
</gene>
<keyword evidence="2" id="KW-1185">Reference proteome</keyword>
<name>A0A1J8PM53_9AGAM</name>
<accession>A0A1J8PM53</accession>
<evidence type="ECO:0000313" key="2">
    <source>
        <dbReference type="Proteomes" id="UP000183567"/>
    </source>
</evidence>
<dbReference type="AlphaFoldDB" id="A0A1J8PM53"/>